<dbReference type="Pfam" id="PF03692">
    <property type="entry name" value="CxxCxxCC"/>
    <property type="match status" value="1"/>
</dbReference>
<dbReference type="Proteomes" id="UP000217349">
    <property type="component" value="Chromosome"/>
</dbReference>
<sequence>MENIGSFINIKSHDFYFNGCSLCEGICCNGAKGSAASPLILEDFEAVYKNFPIMFSVNGEELVVYVLLNDGKGHCKYYIDHKCSIYDQRTPACKLYPISPYFEHILVDTGCPAISFESGKLLCKDGMLQNDFYTKRLENFVEKREATKVFLESIKRVENFEYVGELLGLPLLKYIKPSNNPYIQMHLESLKHFWV</sequence>
<protein>
    <submittedName>
        <fullName evidence="1">YkgJ-like Fe-S cluster-containing oxidoreductase</fullName>
    </submittedName>
</protein>
<evidence type="ECO:0000313" key="1">
    <source>
        <dbReference type="EMBL" id="ATB70199.1"/>
    </source>
</evidence>
<name>A0A290HXW3_9BACT</name>
<evidence type="ECO:0000313" key="2">
    <source>
        <dbReference type="Proteomes" id="UP000217349"/>
    </source>
</evidence>
<dbReference type="EMBL" id="CP023275">
    <property type="protein sequence ID" value="ATB70199.1"/>
    <property type="molecule type" value="Genomic_DNA"/>
</dbReference>
<dbReference type="OrthoDB" id="9810361at2"/>
<dbReference type="InterPro" id="IPR005358">
    <property type="entry name" value="Puta_zinc/iron-chelating_dom"/>
</dbReference>
<dbReference type="RefSeq" id="WP_096047110.1">
    <property type="nucleotide sequence ID" value="NZ_CP023275.1"/>
</dbReference>
<gene>
    <name evidence="1" type="ORF">SJPD1_2100</name>
</gene>
<reference evidence="2" key="1">
    <citation type="submission" date="2017-09" db="EMBL/GenBank/DDBJ databases">
        <title>The complete genome of Sulfurospirillum sp. JPD-1.</title>
        <authorList>
            <person name="Goris T."/>
        </authorList>
    </citation>
    <scope>NUCLEOTIDE SEQUENCE [LARGE SCALE GENOMIC DNA]</scope>
    <source>
        <strain evidence="2">JPD-1</strain>
    </source>
</reference>
<dbReference type="AlphaFoldDB" id="A0A290HXW3"/>
<organism evidence="1 2">
    <name type="scientific">Sulfurospirillum diekertiae</name>
    <dbReference type="NCBI Taxonomy" id="1854492"/>
    <lineage>
        <taxon>Bacteria</taxon>
        <taxon>Pseudomonadati</taxon>
        <taxon>Campylobacterota</taxon>
        <taxon>Epsilonproteobacteria</taxon>
        <taxon>Campylobacterales</taxon>
        <taxon>Sulfurospirillaceae</taxon>
        <taxon>Sulfurospirillum</taxon>
    </lineage>
</organism>
<accession>A0A290HXW3</accession>
<proteinExistence type="predicted"/>
<dbReference type="KEGG" id="sulj:SJPD1_2100"/>